<comment type="similarity">
    <text evidence="1">Belongs to the OPI10 family.</text>
</comment>
<dbReference type="GO" id="GO:0005634">
    <property type="term" value="C:nucleus"/>
    <property type="evidence" value="ECO:0007669"/>
    <property type="project" value="TreeGrafter"/>
</dbReference>
<evidence type="ECO:0000256" key="2">
    <source>
        <dbReference type="SAM" id="MobiDB-lite"/>
    </source>
</evidence>
<dbReference type="PANTHER" id="PTHR12925">
    <property type="entry name" value="HIKESHI FAMILY MEMBER"/>
    <property type="match status" value="1"/>
</dbReference>
<dbReference type="Pfam" id="PF21057">
    <property type="entry name" value="Hikeshi-like_C"/>
    <property type="match status" value="1"/>
</dbReference>
<dbReference type="GO" id="GO:0006606">
    <property type="term" value="P:protein import into nucleus"/>
    <property type="evidence" value="ECO:0007669"/>
    <property type="project" value="TreeGrafter"/>
</dbReference>
<evidence type="ECO:0000313" key="5">
    <source>
        <dbReference type="EMBL" id="GMM38566.1"/>
    </source>
</evidence>
<feature type="region of interest" description="Disordered" evidence="2">
    <location>
        <begin position="144"/>
        <end position="173"/>
    </location>
</feature>
<comment type="caution">
    <text evidence="5">The sequence shown here is derived from an EMBL/GenBank/DDBJ whole genome shotgun (WGS) entry which is preliminary data.</text>
</comment>
<organism evidence="5 6">
    <name type="scientific">Saccharomycopsis crataegensis</name>
    <dbReference type="NCBI Taxonomy" id="43959"/>
    <lineage>
        <taxon>Eukaryota</taxon>
        <taxon>Fungi</taxon>
        <taxon>Dikarya</taxon>
        <taxon>Ascomycota</taxon>
        <taxon>Saccharomycotina</taxon>
        <taxon>Saccharomycetes</taxon>
        <taxon>Saccharomycopsidaceae</taxon>
        <taxon>Saccharomycopsis</taxon>
    </lineage>
</organism>
<dbReference type="InterPro" id="IPR031318">
    <property type="entry name" value="OPI10"/>
</dbReference>
<dbReference type="GeneID" id="90076554"/>
<dbReference type="InterPro" id="IPR048364">
    <property type="entry name" value="Hikeshi-like_C"/>
</dbReference>
<dbReference type="Pfam" id="PF05603">
    <property type="entry name" value="Hikeshi-like_N"/>
    <property type="match status" value="1"/>
</dbReference>
<accession>A0AAV5QVL8</accession>
<dbReference type="EMBL" id="BTFZ01000020">
    <property type="protein sequence ID" value="GMM38566.1"/>
    <property type="molecule type" value="Genomic_DNA"/>
</dbReference>
<dbReference type="Proteomes" id="UP001360560">
    <property type="component" value="Unassembled WGS sequence"/>
</dbReference>
<name>A0AAV5QVL8_9ASCO</name>
<feature type="domain" description="Hikeshi-like N-terminal" evidence="3">
    <location>
        <begin position="5"/>
        <end position="151"/>
    </location>
</feature>
<dbReference type="PANTHER" id="PTHR12925:SF0">
    <property type="entry name" value="PROTEIN HIKESHI"/>
    <property type="match status" value="1"/>
</dbReference>
<sequence length="232" mass="25416">MFGLVCSGRPVAIAQQVENLKFVFNVDNSANISHVSLFILPDTPFDPNYTALIYFQLPNSSSSDFKLLGKLSVDKPSAIFKIKNSAATKQPAILNTPFAQIDDDMMVDDDNSTNNQGATIHSLDEDTLVIGISIEPTPQAEDLLAQEKAQQQQQQSQEKTITGGSYSGPTAGELASRDLEGTAMLANKIVSNAYNYLSGFVDDNNKVSMKVLDGWWSKFQTKLQNDPKFLDN</sequence>
<dbReference type="InterPro" id="IPR008493">
    <property type="entry name" value="Hikeshi-like_N"/>
</dbReference>
<evidence type="ECO:0000259" key="4">
    <source>
        <dbReference type="Pfam" id="PF21057"/>
    </source>
</evidence>
<evidence type="ECO:0000259" key="3">
    <source>
        <dbReference type="Pfam" id="PF05603"/>
    </source>
</evidence>
<protein>
    <submittedName>
        <fullName evidence="5">Opi10 protein</fullName>
    </submittedName>
</protein>
<feature type="compositionally biased region" description="Low complexity" evidence="2">
    <location>
        <begin position="144"/>
        <end position="159"/>
    </location>
</feature>
<reference evidence="5 6" key="1">
    <citation type="journal article" date="2023" name="Elife">
        <title>Identification of key yeast species and microbe-microbe interactions impacting larval growth of Drosophila in the wild.</title>
        <authorList>
            <person name="Mure A."/>
            <person name="Sugiura Y."/>
            <person name="Maeda R."/>
            <person name="Honda K."/>
            <person name="Sakurai N."/>
            <person name="Takahashi Y."/>
            <person name="Watada M."/>
            <person name="Katoh T."/>
            <person name="Gotoh A."/>
            <person name="Gotoh Y."/>
            <person name="Taniguchi I."/>
            <person name="Nakamura K."/>
            <person name="Hayashi T."/>
            <person name="Katayama T."/>
            <person name="Uemura T."/>
            <person name="Hattori Y."/>
        </authorList>
    </citation>
    <scope>NUCLEOTIDE SEQUENCE [LARGE SCALE GENOMIC DNA]</scope>
    <source>
        <strain evidence="5 6">SC-9</strain>
    </source>
</reference>
<gene>
    <name evidence="5" type="ORF">DASC09_059050</name>
</gene>
<dbReference type="RefSeq" id="XP_064855561.1">
    <property type="nucleotide sequence ID" value="XM_064999489.1"/>
</dbReference>
<proteinExistence type="inferred from homology"/>
<evidence type="ECO:0000313" key="6">
    <source>
        <dbReference type="Proteomes" id="UP001360560"/>
    </source>
</evidence>
<dbReference type="GO" id="GO:0005829">
    <property type="term" value="C:cytosol"/>
    <property type="evidence" value="ECO:0007669"/>
    <property type="project" value="TreeGrafter"/>
</dbReference>
<dbReference type="AlphaFoldDB" id="A0AAV5QVL8"/>
<keyword evidence="6" id="KW-1185">Reference proteome</keyword>
<evidence type="ECO:0000256" key="1">
    <source>
        <dbReference type="ARBA" id="ARBA00006623"/>
    </source>
</evidence>
<feature type="domain" description="Hikeshi-like C-terminal" evidence="4">
    <location>
        <begin position="182"/>
        <end position="232"/>
    </location>
</feature>
<dbReference type="GO" id="GO:0061608">
    <property type="term" value="F:nuclear import signal receptor activity"/>
    <property type="evidence" value="ECO:0007669"/>
    <property type="project" value="TreeGrafter"/>
</dbReference>